<dbReference type="SUPFAM" id="SSF82057">
    <property type="entry name" value="Prokaryotic SH3-related domain"/>
    <property type="match status" value="2"/>
</dbReference>
<dbReference type="GO" id="GO:0016757">
    <property type="term" value="F:glycosyltransferase activity"/>
    <property type="evidence" value="ECO:0007669"/>
    <property type="project" value="UniProtKB-KW"/>
</dbReference>
<dbReference type="CDD" id="cd03811">
    <property type="entry name" value="GT4_GT28_WabH-like"/>
    <property type="match status" value="1"/>
</dbReference>
<dbReference type="PROSITE" id="PS51780">
    <property type="entry name" value="GW"/>
    <property type="match status" value="2"/>
</dbReference>
<evidence type="ECO:0000313" key="3">
    <source>
        <dbReference type="EMBL" id="MFC7392990.1"/>
    </source>
</evidence>
<dbReference type="EC" id="2.4.-.-" evidence="3"/>
<dbReference type="Pfam" id="PF13457">
    <property type="entry name" value="GW"/>
    <property type="match status" value="2"/>
</dbReference>
<dbReference type="Gene3D" id="3.40.50.2000">
    <property type="entry name" value="Glycogen Phosphorylase B"/>
    <property type="match status" value="1"/>
</dbReference>
<evidence type="ECO:0000256" key="1">
    <source>
        <dbReference type="ARBA" id="ARBA00022729"/>
    </source>
</evidence>
<dbReference type="Pfam" id="PF00534">
    <property type="entry name" value="Glycos_transf_1"/>
    <property type="match status" value="1"/>
</dbReference>
<dbReference type="PANTHER" id="PTHR12526">
    <property type="entry name" value="GLYCOSYLTRANSFERASE"/>
    <property type="match status" value="1"/>
</dbReference>
<dbReference type="PANTHER" id="PTHR12526:SF630">
    <property type="entry name" value="GLYCOSYLTRANSFERASE"/>
    <property type="match status" value="1"/>
</dbReference>
<dbReference type="InterPro" id="IPR025987">
    <property type="entry name" value="GW_dom"/>
</dbReference>
<keyword evidence="3" id="KW-0808">Transferase</keyword>
<dbReference type="InterPro" id="IPR001296">
    <property type="entry name" value="Glyco_trans_1"/>
</dbReference>
<comment type="caution">
    <text evidence="3">The sequence shown here is derived from an EMBL/GenBank/DDBJ whole genome shotgun (WGS) entry which is preliminary data.</text>
</comment>
<dbReference type="Gene3D" id="2.30.30.170">
    <property type="match status" value="2"/>
</dbReference>
<protein>
    <submittedName>
        <fullName evidence="3">Glycosyltransferase</fullName>
        <ecNumber evidence="3">2.4.-.-</ecNumber>
    </submittedName>
</protein>
<dbReference type="RefSeq" id="WP_380965426.1">
    <property type="nucleotide sequence ID" value="NZ_JBHTCO010000007.1"/>
</dbReference>
<sequence length="314" mass="35485">MSKAAGFLNKTATVIKSNTTRKGTYYLFSVDGKKIGWLDKRAFTFIEETSVIYERTVKRIAEVNLKEDDGIWTKPCGLEGATEIEHPERYNGEKVIINKEIRTQLGTFCRFAYNKSLIGWLDKRSFNIIETVGIEVGGSIIPEPSRNHFNFLNMGRLSPEKGQDNLIKAFAKFNKTQPNSRLYILGDGPLKNDLQDLIIELDLQGAVYLTGQQENPFRILKKCDCFVLSSHYEGQPMVLLEAMTLGMKIVATDIVANRTVLENGKYGILVENSIEGLESGLYMATNDETVNQIESFDYEKYNHKAMGTFYKVLG</sequence>
<organism evidence="3 4">
    <name type="scientific">Scopulibacillus cellulosilyticus</name>
    <dbReference type="NCBI Taxonomy" id="2665665"/>
    <lineage>
        <taxon>Bacteria</taxon>
        <taxon>Bacillati</taxon>
        <taxon>Bacillota</taxon>
        <taxon>Bacilli</taxon>
        <taxon>Bacillales</taxon>
        <taxon>Sporolactobacillaceae</taxon>
        <taxon>Scopulibacillus</taxon>
    </lineage>
</organism>
<dbReference type="SUPFAM" id="SSF53756">
    <property type="entry name" value="UDP-Glycosyltransferase/glycogen phosphorylase"/>
    <property type="match status" value="1"/>
</dbReference>
<accession>A0ABW2PXH4</accession>
<keyword evidence="3" id="KW-0328">Glycosyltransferase</keyword>
<reference evidence="4" key="1">
    <citation type="journal article" date="2019" name="Int. J. Syst. Evol. Microbiol.">
        <title>The Global Catalogue of Microorganisms (GCM) 10K type strain sequencing project: providing services to taxonomists for standard genome sequencing and annotation.</title>
        <authorList>
            <consortium name="The Broad Institute Genomics Platform"/>
            <consortium name="The Broad Institute Genome Sequencing Center for Infectious Disease"/>
            <person name="Wu L."/>
            <person name="Ma J."/>
        </authorList>
    </citation>
    <scope>NUCLEOTIDE SEQUENCE [LARGE SCALE GENOMIC DNA]</scope>
    <source>
        <strain evidence="4">CGMCC 1.16305</strain>
    </source>
</reference>
<dbReference type="Proteomes" id="UP001596505">
    <property type="component" value="Unassembled WGS sequence"/>
</dbReference>
<gene>
    <name evidence="3" type="ORF">ACFQRG_08340</name>
</gene>
<dbReference type="NCBIfam" id="NF033202">
    <property type="entry name" value="GW_glycos_SH3"/>
    <property type="match status" value="1"/>
</dbReference>
<feature type="domain" description="GW" evidence="2">
    <location>
        <begin position="1"/>
        <end position="48"/>
    </location>
</feature>
<dbReference type="InterPro" id="IPR038200">
    <property type="entry name" value="GW_dom_sf"/>
</dbReference>
<evidence type="ECO:0000259" key="2">
    <source>
        <dbReference type="PROSITE" id="PS51780"/>
    </source>
</evidence>
<proteinExistence type="predicted"/>
<feature type="domain" description="GW" evidence="2">
    <location>
        <begin position="53"/>
        <end position="131"/>
    </location>
</feature>
<keyword evidence="4" id="KW-1185">Reference proteome</keyword>
<keyword evidence="1" id="KW-0732">Signal</keyword>
<evidence type="ECO:0000313" key="4">
    <source>
        <dbReference type="Proteomes" id="UP001596505"/>
    </source>
</evidence>
<name>A0ABW2PXH4_9BACL</name>
<dbReference type="EMBL" id="JBHTCO010000007">
    <property type="protein sequence ID" value="MFC7392990.1"/>
    <property type="molecule type" value="Genomic_DNA"/>
</dbReference>